<evidence type="ECO:0000313" key="1">
    <source>
        <dbReference type="EMBL" id="BAU49463.1"/>
    </source>
</evidence>
<dbReference type="KEGG" id="sva:SVA_2915"/>
<gene>
    <name evidence="1" type="ORF">SVA_2915</name>
</gene>
<protein>
    <submittedName>
        <fullName evidence="1">Uncharacterized protein</fullName>
    </submittedName>
</protein>
<dbReference type="EMBL" id="AP014936">
    <property type="protein sequence ID" value="BAU49463.1"/>
    <property type="molecule type" value="Genomic_DNA"/>
</dbReference>
<evidence type="ECO:0000313" key="2">
    <source>
        <dbReference type="Proteomes" id="UP000218899"/>
    </source>
</evidence>
<reference evidence="1 2" key="1">
    <citation type="submission" date="2015-08" db="EMBL/GenBank/DDBJ databases">
        <title>Complete genome sequence of Sulfurifustis variabilis.</title>
        <authorList>
            <person name="Miura A."/>
            <person name="Kojima H."/>
            <person name="Fukui M."/>
        </authorList>
    </citation>
    <scope>NUCLEOTIDE SEQUENCE [LARGE SCALE GENOMIC DNA]</scope>
    <source>
        <strain evidence="2">skN76</strain>
    </source>
</reference>
<name>A0A1B4V7F1_9GAMM</name>
<dbReference type="RefSeq" id="WP_096461866.1">
    <property type="nucleotide sequence ID" value="NZ_AP014936.1"/>
</dbReference>
<dbReference type="Proteomes" id="UP000218899">
    <property type="component" value="Chromosome"/>
</dbReference>
<dbReference type="AlphaFoldDB" id="A0A1B4V7F1"/>
<proteinExistence type="predicted"/>
<accession>A0A1B4V7F1</accession>
<sequence length="229" mass="24677">MAGVVLHFAGLAADRLGIAMWQADGTGPEPEAVGHMFVTPLRPVTSHYYIASRDHVDPSSRGTARLAEPVESPGLARALRDTGAVPGDVSVTLSLLTPGADREGIEWFYRDGVETRHLAPRDGIALRFRDAPMLALPVPRLVLTEDYRGAASFADVRLSIVSDPFTARLAPRAEGVARRLGEALLDDVGGRALRIVVDAIRFLADTFEGEGRLQGRFAEIPSARIETTD</sequence>
<keyword evidence="2" id="KW-1185">Reference proteome</keyword>
<organism evidence="1 2">
    <name type="scientific">Sulfurifustis variabilis</name>
    <dbReference type="NCBI Taxonomy" id="1675686"/>
    <lineage>
        <taxon>Bacteria</taxon>
        <taxon>Pseudomonadati</taxon>
        <taxon>Pseudomonadota</taxon>
        <taxon>Gammaproteobacteria</taxon>
        <taxon>Acidiferrobacterales</taxon>
        <taxon>Acidiferrobacteraceae</taxon>
        <taxon>Sulfurifustis</taxon>
    </lineage>
</organism>